<sequence length="58" mass="7131">MKGLLRKSFRWLKDRHAGGPHKERSYASRSIYWCSHHRRRIGRSWSRRKPARRNRAMV</sequence>
<gene>
    <name evidence="1" type="ORF">COCNU_09G004480</name>
</gene>
<protein>
    <submittedName>
        <fullName evidence="1">Uncharacterized protein</fullName>
    </submittedName>
</protein>
<accession>A0A8K0ILB1</accession>
<dbReference type="Proteomes" id="UP000797356">
    <property type="component" value="Chromosome 9"/>
</dbReference>
<name>A0A8K0ILB1_COCNU</name>
<evidence type="ECO:0000313" key="2">
    <source>
        <dbReference type="Proteomes" id="UP000797356"/>
    </source>
</evidence>
<reference evidence="1" key="2">
    <citation type="submission" date="2019-07" db="EMBL/GenBank/DDBJ databases">
        <authorList>
            <person name="Yang Y."/>
            <person name="Bocs S."/>
            <person name="Baudouin L."/>
        </authorList>
    </citation>
    <scope>NUCLEOTIDE SEQUENCE</scope>
    <source>
        <tissue evidence="1">Spear leaf of Hainan Tall coconut</tissue>
    </source>
</reference>
<dbReference type="AlphaFoldDB" id="A0A8K0ILB1"/>
<reference evidence="1" key="1">
    <citation type="journal article" date="2017" name="Gigascience">
        <title>The genome draft of coconut (Cocos nucifera).</title>
        <authorList>
            <person name="Xiao Y."/>
            <person name="Xu P."/>
            <person name="Fan H."/>
            <person name="Baudouin L."/>
            <person name="Xia W."/>
            <person name="Bocs S."/>
            <person name="Xu J."/>
            <person name="Li Q."/>
            <person name="Guo A."/>
            <person name="Zhou L."/>
            <person name="Li J."/>
            <person name="Wu Y."/>
            <person name="Ma Z."/>
            <person name="Armero A."/>
            <person name="Issali A.E."/>
            <person name="Liu N."/>
            <person name="Peng M."/>
            <person name="Yang Y."/>
        </authorList>
    </citation>
    <scope>NUCLEOTIDE SEQUENCE</scope>
    <source>
        <tissue evidence="1">Spear leaf of Hainan Tall coconut</tissue>
    </source>
</reference>
<organism evidence="1 2">
    <name type="scientific">Cocos nucifera</name>
    <name type="common">Coconut palm</name>
    <dbReference type="NCBI Taxonomy" id="13894"/>
    <lineage>
        <taxon>Eukaryota</taxon>
        <taxon>Viridiplantae</taxon>
        <taxon>Streptophyta</taxon>
        <taxon>Embryophyta</taxon>
        <taxon>Tracheophyta</taxon>
        <taxon>Spermatophyta</taxon>
        <taxon>Magnoliopsida</taxon>
        <taxon>Liliopsida</taxon>
        <taxon>Arecaceae</taxon>
        <taxon>Arecoideae</taxon>
        <taxon>Cocoseae</taxon>
        <taxon>Attaleinae</taxon>
        <taxon>Cocos</taxon>
    </lineage>
</organism>
<dbReference type="EMBL" id="CM017880">
    <property type="protein sequence ID" value="KAG1360985.1"/>
    <property type="molecule type" value="Genomic_DNA"/>
</dbReference>
<evidence type="ECO:0000313" key="1">
    <source>
        <dbReference type="EMBL" id="KAG1360985.1"/>
    </source>
</evidence>
<keyword evidence="2" id="KW-1185">Reference proteome</keyword>
<comment type="caution">
    <text evidence="1">The sequence shown here is derived from an EMBL/GenBank/DDBJ whole genome shotgun (WGS) entry which is preliminary data.</text>
</comment>
<proteinExistence type="predicted"/>